<dbReference type="PANTHER" id="PTHR44688:SF16">
    <property type="entry name" value="DNA-BINDING TRANSCRIPTIONAL ACTIVATOR DEVR_DOSR"/>
    <property type="match status" value="1"/>
</dbReference>
<dbReference type="InterPro" id="IPR027417">
    <property type="entry name" value="P-loop_NTPase"/>
</dbReference>
<comment type="caution">
    <text evidence="6">The sequence shown here is derived from an EMBL/GenBank/DDBJ whole genome shotgun (WGS) entry which is preliminary data.</text>
</comment>
<feature type="compositionally biased region" description="Basic and acidic residues" evidence="4">
    <location>
        <begin position="17"/>
        <end position="31"/>
    </location>
</feature>
<dbReference type="Gene3D" id="3.40.50.300">
    <property type="entry name" value="P-loop containing nucleotide triphosphate hydrolases"/>
    <property type="match status" value="1"/>
</dbReference>
<organism evidence="6 7">
    <name type="scientific">Pseudonocardia yuanmonensis</name>
    <dbReference type="NCBI Taxonomy" id="1095914"/>
    <lineage>
        <taxon>Bacteria</taxon>
        <taxon>Bacillati</taxon>
        <taxon>Actinomycetota</taxon>
        <taxon>Actinomycetes</taxon>
        <taxon>Pseudonocardiales</taxon>
        <taxon>Pseudonocardiaceae</taxon>
        <taxon>Pseudonocardia</taxon>
    </lineage>
</organism>
<keyword evidence="1" id="KW-0805">Transcription regulation</keyword>
<evidence type="ECO:0000256" key="1">
    <source>
        <dbReference type="ARBA" id="ARBA00023015"/>
    </source>
</evidence>
<proteinExistence type="predicted"/>
<accession>A0ABP8XLN1</accession>
<dbReference type="Pfam" id="PF25873">
    <property type="entry name" value="WHD_MalT"/>
    <property type="match status" value="1"/>
</dbReference>
<dbReference type="SMART" id="SM00421">
    <property type="entry name" value="HTH_LUXR"/>
    <property type="match status" value="1"/>
</dbReference>
<dbReference type="Gene3D" id="1.25.40.10">
    <property type="entry name" value="Tetratricopeptide repeat domain"/>
    <property type="match status" value="1"/>
</dbReference>
<reference evidence="7" key="1">
    <citation type="journal article" date="2019" name="Int. J. Syst. Evol. Microbiol.">
        <title>The Global Catalogue of Microorganisms (GCM) 10K type strain sequencing project: providing services to taxonomists for standard genome sequencing and annotation.</title>
        <authorList>
            <consortium name="The Broad Institute Genomics Platform"/>
            <consortium name="The Broad Institute Genome Sequencing Center for Infectious Disease"/>
            <person name="Wu L."/>
            <person name="Ma J."/>
        </authorList>
    </citation>
    <scope>NUCLEOTIDE SEQUENCE [LARGE SCALE GENOMIC DNA]</scope>
    <source>
        <strain evidence="7">JCM 18055</strain>
    </source>
</reference>
<dbReference type="InterPro" id="IPR059106">
    <property type="entry name" value="WHD_MalT"/>
</dbReference>
<evidence type="ECO:0000256" key="3">
    <source>
        <dbReference type="ARBA" id="ARBA00023163"/>
    </source>
</evidence>
<dbReference type="CDD" id="cd06170">
    <property type="entry name" value="LuxR_C_like"/>
    <property type="match status" value="1"/>
</dbReference>
<dbReference type="EMBL" id="BAABIC010000028">
    <property type="protein sequence ID" value="GAA4709988.1"/>
    <property type="molecule type" value="Genomic_DNA"/>
</dbReference>
<protein>
    <submittedName>
        <fullName evidence="6">LuxR C-terminal-related transcriptional regulator</fullName>
    </submittedName>
</protein>
<gene>
    <name evidence="6" type="ORF">GCM10023215_59670</name>
</gene>
<dbReference type="InterPro" id="IPR016032">
    <property type="entry name" value="Sig_transdc_resp-reg_C-effctor"/>
</dbReference>
<dbReference type="Pfam" id="PF00196">
    <property type="entry name" value="GerE"/>
    <property type="match status" value="1"/>
</dbReference>
<dbReference type="Proteomes" id="UP001500325">
    <property type="component" value="Unassembled WGS sequence"/>
</dbReference>
<dbReference type="InterPro" id="IPR011990">
    <property type="entry name" value="TPR-like_helical_dom_sf"/>
</dbReference>
<name>A0ABP8XLN1_9PSEU</name>
<evidence type="ECO:0000259" key="5">
    <source>
        <dbReference type="PROSITE" id="PS50043"/>
    </source>
</evidence>
<dbReference type="InterPro" id="IPR000792">
    <property type="entry name" value="Tscrpt_reg_LuxR_C"/>
</dbReference>
<dbReference type="PANTHER" id="PTHR44688">
    <property type="entry name" value="DNA-BINDING TRANSCRIPTIONAL ACTIVATOR DEVR_DOSR"/>
    <property type="match status" value="1"/>
</dbReference>
<dbReference type="Gene3D" id="1.10.10.10">
    <property type="entry name" value="Winged helix-like DNA-binding domain superfamily/Winged helix DNA-binding domain"/>
    <property type="match status" value="1"/>
</dbReference>
<sequence length="952" mass="103444">MREGVATVDRPTVEVGGNRDDSRTGQEDTLAHRAALMRPLPSRPGADPAGRHRPGVPAPRSSHDVSPLSSASAAPDPWPLRHRHRVLPSKTSVPAVSERFVPRRHLHTLLDVAADRPVTLLSAPAGYGKTQTVADWVRRSVRFSGVAWVTVDRDDDATSVWAALLEAFCGCAGLAADDERRELVDHASDEQALLAELLDILAVLDGPVLLVLDDLHEIATSRSLHVVEMLLRHQPEFLHLVLAARHDPPLGLARMRLDDRLAEIRSGDLRFDADSAALLLRRAGVDLDRHRVEVLVARTEGWAAGLRLAALSLNGAPSPEHFFEHFLGQDQAVADYLIGEVLGRLPADLLDFLRILAVCSPMPTELAARLSGRSDAAALLERLERETALVTGDGPGRWSYRIHTLLRAYLGADLDRVEPGRRQDLHRLAARWFEGNHDLSSAVEHAAAGRDTAQITAQLHRYGVALLLAGHADHLATALRALPSDRVDRDPWLALLAAVVALNGEHPGTAEVEVEHARRAWPRNPTNDLVVLRALVEGEVAAALRHPVQPPATGPDTHPLPEQPALEAWTRADRARAHVLTNALGDADHEFEHARGLAERHGLDSLELRAMVGEAVIKALRGDYVGMAERATEALTKARRTGPADGPMAAAAHLMQASADLVGLRPNDALTRLASARSAIGPRNDPWLSATIESFVAVAEFDRARRSASDAAQVLHRTRLLIGPDLPLAEWTLGLAVLEHELADAAHDRVLARDVVAWCRAHLECDGDAAVLRARSLLRQDRTDQARESVLPVLDGELVPVLPASTVHAWLVRAAAAHHAGQHFLAREDLAEALAAAAPHGLIRPFRYADPALLTILIRQRGSFGPAEQFLDVVLDGLGTLDTAAYGTPADLTDRERTVLSQLRTHRSLDEIAGDLMVSTNTVKTHVRAIYRKLDVNSRRAAIIAAEEARLL</sequence>
<keyword evidence="7" id="KW-1185">Reference proteome</keyword>
<feature type="compositionally biased region" description="Low complexity" evidence="4">
    <location>
        <begin position="66"/>
        <end position="75"/>
    </location>
</feature>
<feature type="domain" description="HTH luxR-type" evidence="5">
    <location>
        <begin position="885"/>
        <end position="950"/>
    </location>
</feature>
<keyword evidence="2" id="KW-0238">DNA-binding</keyword>
<evidence type="ECO:0000256" key="4">
    <source>
        <dbReference type="SAM" id="MobiDB-lite"/>
    </source>
</evidence>
<feature type="region of interest" description="Disordered" evidence="4">
    <location>
        <begin position="1"/>
        <end position="81"/>
    </location>
</feature>
<dbReference type="SUPFAM" id="SSF46894">
    <property type="entry name" value="C-terminal effector domain of the bipartite response regulators"/>
    <property type="match status" value="1"/>
</dbReference>
<evidence type="ECO:0000313" key="6">
    <source>
        <dbReference type="EMBL" id="GAA4709988.1"/>
    </source>
</evidence>
<evidence type="ECO:0000313" key="7">
    <source>
        <dbReference type="Proteomes" id="UP001500325"/>
    </source>
</evidence>
<dbReference type="PROSITE" id="PS50043">
    <property type="entry name" value="HTH_LUXR_2"/>
    <property type="match status" value="1"/>
</dbReference>
<evidence type="ECO:0000256" key="2">
    <source>
        <dbReference type="ARBA" id="ARBA00023125"/>
    </source>
</evidence>
<dbReference type="InterPro" id="IPR036388">
    <property type="entry name" value="WH-like_DNA-bd_sf"/>
</dbReference>
<keyword evidence="3" id="KW-0804">Transcription</keyword>
<dbReference type="SUPFAM" id="SSF52540">
    <property type="entry name" value="P-loop containing nucleoside triphosphate hydrolases"/>
    <property type="match status" value="1"/>
</dbReference>